<evidence type="ECO:0000256" key="5">
    <source>
        <dbReference type="ARBA" id="ARBA00022692"/>
    </source>
</evidence>
<dbReference type="InterPro" id="IPR050324">
    <property type="entry name" value="CDP-alcohol_PTase-I"/>
</dbReference>
<dbReference type="InterPro" id="IPR048254">
    <property type="entry name" value="CDP_ALCOHOL_P_TRANSF_CS"/>
</dbReference>
<evidence type="ECO:0000256" key="10">
    <source>
        <dbReference type="ARBA" id="ARBA00023264"/>
    </source>
</evidence>
<dbReference type="RefSeq" id="WP_234806048.1">
    <property type="nucleotide sequence ID" value="NZ_AP022618.1"/>
</dbReference>
<dbReference type="InterPro" id="IPR000462">
    <property type="entry name" value="CDP-OH_P_trans"/>
</dbReference>
<evidence type="ECO:0000256" key="11">
    <source>
        <dbReference type="RuleBase" id="RU003750"/>
    </source>
</evidence>
<dbReference type="Proteomes" id="UP000192801">
    <property type="component" value="Unassembled WGS sequence"/>
</dbReference>
<dbReference type="GO" id="GO:0016020">
    <property type="term" value="C:membrane"/>
    <property type="evidence" value="ECO:0007669"/>
    <property type="project" value="UniProtKB-SubCell"/>
</dbReference>
<keyword evidence="5" id="KW-0812">Transmembrane</keyword>
<evidence type="ECO:0000256" key="8">
    <source>
        <dbReference type="ARBA" id="ARBA00023136"/>
    </source>
</evidence>
<keyword evidence="8" id="KW-0472">Membrane</keyword>
<evidence type="ECO:0000256" key="9">
    <source>
        <dbReference type="ARBA" id="ARBA00023209"/>
    </source>
</evidence>
<evidence type="ECO:0000256" key="2">
    <source>
        <dbReference type="ARBA" id="ARBA00010441"/>
    </source>
</evidence>
<proteinExistence type="inferred from homology"/>
<evidence type="ECO:0000256" key="7">
    <source>
        <dbReference type="ARBA" id="ARBA00023098"/>
    </source>
</evidence>
<accession>A0A1X0CL01</accession>
<keyword evidence="10" id="KW-1208">Phospholipid metabolism</keyword>
<protein>
    <submittedName>
        <fullName evidence="12">CDP-diacylglycerol--serine O-phosphatidyltransferase</fullName>
    </submittedName>
</protein>
<keyword evidence="3" id="KW-0444">Lipid biosynthesis</keyword>
<keyword evidence="7" id="KW-0443">Lipid metabolism</keyword>
<dbReference type="InterPro" id="IPR043130">
    <property type="entry name" value="CDP-OH_PTrfase_TM_dom"/>
</dbReference>
<dbReference type="Pfam" id="PF01066">
    <property type="entry name" value="CDP-OH_P_transf"/>
    <property type="match status" value="1"/>
</dbReference>
<evidence type="ECO:0000256" key="6">
    <source>
        <dbReference type="ARBA" id="ARBA00022989"/>
    </source>
</evidence>
<sequence>MKPRLKPQDGLRILPSAMTVAAICFGLSAVKLCVDAINRDQAFQESRYTVAMAFLAVAAILDALDGRAARMLNATSKMGEEIDSLADAVNFGVAPAFIVYLAIFNGTGLAQVGWVVALLYAVCIVLRLARFNARLHGDKPAYEQQFFTGMPAPAGAIGAIGPLAAKLQFPGDWWTSPTAQWVVAGWMIGVSLLVVSAIPMRKIHTFAVPRQMAVPLLALLALFIAAAIQYGYLVILLIIAAYVIHIPFAVRSRAWLADHPEVWDDKPKQQRQARRAIRRAQHPNRRVVRRSAGRLGLRRPGGQ</sequence>
<dbReference type="EMBL" id="MVHS01000109">
    <property type="protein sequence ID" value="ORA60788.1"/>
    <property type="molecule type" value="Genomic_DNA"/>
</dbReference>
<dbReference type="AlphaFoldDB" id="A0A1X0CL01"/>
<dbReference type="STRING" id="444597.BST26_21400"/>
<name>A0A1X0CL01_9MYCO</name>
<comment type="caution">
    <text evidence="12">The sequence shown here is derived from an EMBL/GenBank/DDBJ whole genome shotgun (WGS) entry which is preliminary data.</text>
</comment>
<evidence type="ECO:0000256" key="1">
    <source>
        <dbReference type="ARBA" id="ARBA00004141"/>
    </source>
</evidence>
<dbReference type="GO" id="GO:0016780">
    <property type="term" value="F:phosphotransferase activity, for other substituted phosphate groups"/>
    <property type="evidence" value="ECO:0007669"/>
    <property type="project" value="InterPro"/>
</dbReference>
<keyword evidence="13" id="KW-1185">Reference proteome</keyword>
<reference evidence="12 13" key="1">
    <citation type="submission" date="2016-12" db="EMBL/GenBank/DDBJ databases">
        <title>The new phylogeny of genus Mycobacterium.</title>
        <authorList>
            <person name="Tortoli E."/>
            <person name="Trovato A."/>
            <person name="Cirillo D.M."/>
        </authorList>
    </citation>
    <scope>NUCLEOTIDE SEQUENCE [LARGE SCALE GENOMIC DNA]</scope>
    <source>
        <strain evidence="12 13">DSM 45130</strain>
    </source>
</reference>
<evidence type="ECO:0000313" key="13">
    <source>
        <dbReference type="Proteomes" id="UP000192801"/>
    </source>
</evidence>
<evidence type="ECO:0000313" key="12">
    <source>
        <dbReference type="EMBL" id="ORA60788.1"/>
    </source>
</evidence>
<keyword evidence="4 11" id="KW-0808">Transferase</keyword>
<dbReference type="GO" id="GO:0008654">
    <property type="term" value="P:phospholipid biosynthetic process"/>
    <property type="evidence" value="ECO:0007669"/>
    <property type="project" value="UniProtKB-KW"/>
</dbReference>
<organism evidence="12 13">
    <name type="scientific">Mycolicibacterium insubricum</name>
    <dbReference type="NCBI Taxonomy" id="444597"/>
    <lineage>
        <taxon>Bacteria</taxon>
        <taxon>Bacillati</taxon>
        <taxon>Actinomycetota</taxon>
        <taxon>Actinomycetes</taxon>
        <taxon>Mycobacteriales</taxon>
        <taxon>Mycobacteriaceae</taxon>
        <taxon>Mycolicibacterium</taxon>
    </lineage>
</organism>
<dbReference type="PANTHER" id="PTHR14269:SF61">
    <property type="entry name" value="CDP-DIACYLGLYCEROL--SERINE O-PHOSPHATIDYLTRANSFERASE"/>
    <property type="match status" value="1"/>
</dbReference>
<gene>
    <name evidence="12" type="ORF">BST26_21400</name>
</gene>
<dbReference type="PANTHER" id="PTHR14269">
    <property type="entry name" value="CDP-DIACYLGLYCEROL--GLYCEROL-3-PHOSPHATE 3-PHOSPHATIDYLTRANSFERASE-RELATED"/>
    <property type="match status" value="1"/>
</dbReference>
<keyword evidence="6" id="KW-1133">Transmembrane helix</keyword>
<evidence type="ECO:0000256" key="4">
    <source>
        <dbReference type="ARBA" id="ARBA00022679"/>
    </source>
</evidence>
<keyword evidence="9" id="KW-0594">Phospholipid biosynthesis</keyword>
<comment type="subcellular location">
    <subcellularLocation>
        <location evidence="1">Membrane</location>
        <topology evidence="1">Multi-pass membrane protein</topology>
    </subcellularLocation>
</comment>
<dbReference type="Gene3D" id="1.20.120.1760">
    <property type="match status" value="1"/>
</dbReference>
<evidence type="ECO:0000256" key="3">
    <source>
        <dbReference type="ARBA" id="ARBA00022516"/>
    </source>
</evidence>
<dbReference type="PROSITE" id="PS00379">
    <property type="entry name" value="CDP_ALCOHOL_P_TRANSF"/>
    <property type="match status" value="1"/>
</dbReference>
<comment type="similarity">
    <text evidence="2 11">Belongs to the CDP-alcohol phosphatidyltransferase class-I family.</text>
</comment>